<feature type="transmembrane region" description="Helical" evidence="1">
    <location>
        <begin position="153"/>
        <end position="175"/>
    </location>
</feature>
<keyword evidence="1" id="KW-0812">Transmembrane</keyword>
<name>A0ABN6J2U0_9CLOT</name>
<evidence type="ECO:0000313" key="2">
    <source>
        <dbReference type="EMBL" id="BCZ48610.1"/>
    </source>
</evidence>
<accession>A0ABN6J2U0</accession>
<feature type="transmembrane region" description="Helical" evidence="1">
    <location>
        <begin position="106"/>
        <end position="132"/>
    </location>
</feature>
<dbReference type="RefSeq" id="WP_224034860.1">
    <property type="nucleotide sequence ID" value="NZ_AP024849.1"/>
</dbReference>
<dbReference type="Proteomes" id="UP000824633">
    <property type="component" value="Chromosome"/>
</dbReference>
<proteinExistence type="predicted"/>
<feature type="transmembrane region" description="Helical" evidence="1">
    <location>
        <begin position="211"/>
        <end position="234"/>
    </location>
</feature>
<evidence type="ECO:0000313" key="3">
    <source>
        <dbReference type="Proteomes" id="UP000824633"/>
    </source>
</evidence>
<keyword evidence="1" id="KW-1133">Transmembrane helix</keyword>
<protein>
    <submittedName>
        <fullName evidence="2">Uncharacterized protein</fullName>
    </submittedName>
</protein>
<gene>
    <name evidence="2" type="ORF">psyc5s11_46770</name>
</gene>
<organism evidence="2 3">
    <name type="scientific">Clostridium gelidum</name>
    <dbReference type="NCBI Taxonomy" id="704125"/>
    <lineage>
        <taxon>Bacteria</taxon>
        <taxon>Bacillati</taxon>
        <taxon>Bacillota</taxon>
        <taxon>Clostridia</taxon>
        <taxon>Eubacteriales</taxon>
        <taxon>Clostridiaceae</taxon>
        <taxon>Clostridium</taxon>
    </lineage>
</organism>
<evidence type="ECO:0000256" key="1">
    <source>
        <dbReference type="SAM" id="Phobius"/>
    </source>
</evidence>
<reference evidence="3" key="1">
    <citation type="submission" date="2021-07" db="EMBL/GenBank/DDBJ databases">
        <title>Complete genome sequencing of a Clostridium isolate.</title>
        <authorList>
            <person name="Ueki A."/>
            <person name="Tonouchi A."/>
        </authorList>
    </citation>
    <scope>NUCLEOTIDE SEQUENCE [LARGE SCALE GENOMIC DNA]</scope>
    <source>
        <strain evidence="3">C5S11</strain>
    </source>
</reference>
<dbReference type="EMBL" id="AP024849">
    <property type="protein sequence ID" value="BCZ48610.1"/>
    <property type="molecule type" value="Genomic_DNA"/>
</dbReference>
<keyword evidence="3" id="KW-1185">Reference proteome</keyword>
<sequence>MKADNNEQFKNNNKEEIECYWTKTSIKEENENFWNKSFIVEFWEGIFRVLSTISIFSLIRRIDIVNKHGVHIFKSYRFVDSWVLSNLIMSLISPIILYYLDTKYKVIFYIIGVYSIERIFEIIVYQVNVLLFDGYRKRKEGNSYEIYSVTRMVISLLQNYVEIIFWYSTIIITTIKLFSELSISLGDIIISSILCMTTYNMDIVSKVNDSVGSVISNIIFFEIICGFLMTLISLSRFIGLLPSVKERDKR</sequence>
<keyword evidence="1" id="KW-0472">Membrane</keyword>
<feature type="transmembrane region" description="Helical" evidence="1">
    <location>
        <begin position="79"/>
        <end position="100"/>
    </location>
</feature>